<feature type="region of interest" description="Disordered" evidence="1">
    <location>
        <begin position="1"/>
        <end position="103"/>
    </location>
</feature>
<gene>
    <name evidence="2" type="ORF">B296_00038649</name>
</gene>
<dbReference type="EMBL" id="AMZH03016416">
    <property type="protein sequence ID" value="RRT44519.1"/>
    <property type="molecule type" value="Genomic_DNA"/>
</dbReference>
<reference evidence="2 3" key="1">
    <citation type="journal article" date="2014" name="Agronomy (Basel)">
        <title>A Draft Genome Sequence for Ensete ventricosum, the Drought-Tolerant Tree Against Hunger.</title>
        <authorList>
            <person name="Harrison J."/>
            <person name="Moore K.A."/>
            <person name="Paszkiewicz K."/>
            <person name="Jones T."/>
            <person name="Grant M."/>
            <person name="Ambacheew D."/>
            <person name="Muzemil S."/>
            <person name="Studholme D.J."/>
        </authorList>
    </citation>
    <scope>NUCLEOTIDE SEQUENCE [LARGE SCALE GENOMIC DNA]</scope>
</reference>
<dbReference type="AlphaFoldDB" id="A0A426XYD0"/>
<evidence type="ECO:0000313" key="2">
    <source>
        <dbReference type="EMBL" id="RRT44519.1"/>
    </source>
</evidence>
<organism evidence="2 3">
    <name type="scientific">Ensete ventricosum</name>
    <name type="common">Abyssinian banana</name>
    <name type="synonym">Musa ensete</name>
    <dbReference type="NCBI Taxonomy" id="4639"/>
    <lineage>
        <taxon>Eukaryota</taxon>
        <taxon>Viridiplantae</taxon>
        <taxon>Streptophyta</taxon>
        <taxon>Embryophyta</taxon>
        <taxon>Tracheophyta</taxon>
        <taxon>Spermatophyta</taxon>
        <taxon>Magnoliopsida</taxon>
        <taxon>Liliopsida</taxon>
        <taxon>Zingiberales</taxon>
        <taxon>Musaceae</taxon>
        <taxon>Ensete</taxon>
    </lineage>
</organism>
<sequence>MAATKKAAMATVGGRQGEAAQWQSRGSRAVGKRLRKATTRLAEEEDSGRGLVAEGATRRRQQPRTCGRGRDWKKTTASVGASAMGTGGRRQQQVVKDGRGRRLLRQGRQWRDWAATG</sequence>
<name>A0A426XYD0_ENSVE</name>
<dbReference type="Proteomes" id="UP000287651">
    <property type="component" value="Unassembled WGS sequence"/>
</dbReference>
<accession>A0A426XYD0</accession>
<feature type="compositionally biased region" description="Low complexity" evidence="1">
    <location>
        <begin position="1"/>
        <end position="11"/>
    </location>
</feature>
<comment type="caution">
    <text evidence="2">The sequence shown here is derived from an EMBL/GenBank/DDBJ whole genome shotgun (WGS) entry which is preliminary data.</text>
</comment>
<evidence type="ECO:0000313" key="3">
    <source>
        <dbReference type="Proteomes" id="UP000287651"/>
    </source>
</evidence>
<protein>
    <submittedName>
        <fullName evidence="2">Uncharacterized protein</fullName>
    </submittedName>
</protein>
<proteinExistence type="predicted"/>
<evidence type="ECO:0000256" key="1">
    <source>
        <dbReference type="SAM" id="MobiDB-lite"/>
    </source>
</evidence>